<sequence>MVTLTGPSGRSAALQAPSLLSRSQKPKQPAPSSTSSWRNTEWTIPPAPRWHWRLTVVVIAVYILLSVFAVTTSSLGNQFRNGPDSVTIGPPQSLRSDEFMAGTPMELSMMETGDMPTTGPLSEESSIVQRIPIGPVQHLVFWDTTLLKVFSFLPDAQHFAANWWLSTLVLLLALPYWIVLMGGRWNLGWAAAFLAVFSPANWWWTHQISDQMGFTVLGCVCLLLAARYAERRSWKPAVGLGVLAAILLAGIASRYLVWSLILGGGLLLTSGVKILARWNRRSLANLGGTAILTMALVVAILWEGRRGMAALSSAVYPGQRLTTGEALDMGWIFSANFLFGLNRTHVKPVPMPGSYAGNISELATSWNFLLIIIPFVLVLVYQRQKITDRLPEIALGIWCLIWFGWSFVGTGGFGVKIPLLNSVPAARTVEVVGALISVWLMLSLSKIQERHLGTALAASATVALLLMHSGSELLVRYLPRFSYKDVIFWAFIGTAVTFIFVYRPRRTITTAVAAALGISSIAATPPIQLGLGSFRGTDASNMLREAGKEARANDELWVADSMAGNALLIANGVPTLSGLLRSGPVDSEWQKLDPDNSHKKYWSRGGGYIFFDWSRYSTPIFSNPNYDVVQVLLSPCELAQRFPNLTTIVSTRNLSDGYLGTRGFKCLEPAGTFTIERWAEHNTPAEYFEPEEPEATAQTIAPAEGAAPTPTPTVKSGTPTRTLLEEANVKERARKNQQYIYKIVREQ</sequence>
<feature type="transmembrane region" description="Helical" evidence="2">
    <location>
        <begin position="393"/>
        <end position="413"/>
    </location>
</feature>
<dbReference type="EMBL" id="UYIO01000001">
    <property type="protein sequence ID" value="VDG75938.1"/>
    <property type="molecule type" value="Genomic_DNA"/>
</dbReference>
<feature type="transmembrane region" description="Helical" evidence="2">
    <location>
        <begin position="486"/>
        <end position="502"/>
    </location>
</feature>
<protein>
    <submittedName>
        <fullName evidence="5">Uncharacterized protein</fullName>
    </submittedName>
</protein>
<feature type="region of interest" description="Disordered" evidence="1">
    <location>
        <begin position="1"/>
        <end position="40"/>
    </location>
</feature>
<reference evidence="5 6" key="1">
    <citation type="submission" date="2018-11" db="EMBL/GenBank/DDBJ databases">
        <authorList>
            <consortium name="Pathogen Informatics"/>
        </authorList>
    </citation>
    <scope>NUCLEOTIDE SEQUENCE [LARGE SCALE GENOMIC DNA]</scope>
    <source>
        <strain evidence="5 6">NCTC10327</strain>
    </source>
</reference>
<feature type="transmembrane region" description="Helical" evidence="2">
    <location>
        <begin position="211"/>
        <end position="229"/>
    </location>
</feature>
<accession>A0A7Z9C804</accession>
<feature type="transmembrane region" description="Helical" evidence="2">
    <location>
        <begin position="454"/>
        <end position="474"/>
    </location>
</feature>
<dbReference type="Pfam" id="PF24672">
    <property type="entry name" value="DUF7654"/>
    <property type="match status" value="1"/>
</dbReference>
<feature type="transmembrane region" description="Helical" evidence="2">
    <location>
        <begin position="161"/>
        <end position="180"/>
    </location>
</feature>
<dbReference type="AlphaFoldDB" id="A0A7Z9C804"/>
<feature type="transmembrane region" description="Helical" evidence="2">
    <location>
        <begin position="54"/>
        <end position="75"/>
    </location>
</feature>
<evidence type="ECO:0000313" key="6">
    <source>
        <dbReference type="Proteomes" id="UP000269974"/>
    </source>
</evidence>
<feature type="transmembrane region" description="Helical" evidence="2">
    <location>
        <begin position="425"/>
        <end position="442"/>
    </location>
</feature>
<feature type="transmembrane region" description="Helical" evidence="2">
    <location>
        <begin position="258"/>
        <end position="276"/>
    </location>
</feature>
<feature type="transmembrane region" description="Helical" evidence="2">
    <location>
        <begin position="363"/>
        <end position="381"/>
    </location>
</feature>
<proteinExistence type="predicted"/>
<evidence type="ECO:0000256" key="2">
    <source>
        <dbReference type="SAM" id="Phobius"/>
    </source>
</evidence>
<keyword evidence="2" id="KW-1133">Transmembrane helix</keyword>
<feature type="compositionally biased region" description="Polar residues" evidence="1">
    <location>
        <begin position="30"/>
        <end position="40"/>
    </location>
</feature>
<comment type="caution">
    <text evidence="5">The sequence shown here is derived from an EMBL/GenBank/DDBJ whole genome shotgun (WGS) entry which is preliminary data.</text>
</comment>
<feature type="transmembrane region" description="Helical" evidence="2">
    <location>
        <begin position="187"/>
        <end position="205"/>
    </location>
</feature>
<keyword evidence="2" id="KW-0472">Membrane</keyword>
<dbReference type="InterPro" id="IPR056074">
    <property type="entry name" value="DUF7657"/>
</dbReference>
<feature type="transmembrane region" description="Helical" evidence="2">
    <location>
        <begin position="283"/>
        <end position="302"/>
    </location>
</feature>
<feature type="domain" description="DUF7657" evidence="4">
    <location>
        <begin position="55"/>
        <end position="443"/>
    </location>
</feature>
<evidence type="ECO:0000259" key="3">
    <source>
        <dbReference type="Pfam" id="PF24672"/>
    </source>
</evidence>
<gene>
    <name evidence="5" type="ORF">NCTC10327_00621</name>
</gene>
<evidence type="ECO:0000313" key="5">
    <source>
        <dbReference type="EMBL" id="VDG75938.1"/>
    </source>
</evidence>
<evidence type="ECO:0000256" key="1">
    <source>
        <dbReference type="SAM" id="MobiDB-lite"/>
    </source>
</evidence>
<dbReference type="InterPro" id="IPR056071">
    <property type="entry name" value="DUF7654"/>
</dbReference>
<organism evidence="5 6">
    <name type="scientific">Actinobaculum suis</name>
    <dbReference type="NCBI Taxonomy" id="1657"/>
    <lineage>
        <taxon>Bacteria</taxon>
        <taxon>Bacillati</taxon>
        <taxon>Actinomycetota</taxon>
        <taxon>Actinomycetes</taxon>
        <taxon>Actinomycetales</taxon>
        <taxon>Actinomycetaceae</taxon>
        <taxon>Actinobaculum</taxon>
    </lineage>
</organism>
<name>A0A7Z9C804_9ACTO</name>
<feature type="transmembrane region" description="Helical" evidence="2">
    <location>
        <begin position="236"/>
        <end position="252"/>
    </location>
</feature>
<dbReference type="Proteomes" id="UP000269974">
    <property type="component" value="Unassembled WGS sequence"/>
</dbReference>
<keyword evidence="2" id="KW-0812">Transmembrane</keyword>
<feature type="domain" description="DUF7654" evidence="3">
    <location>
        <begin position="551"/>
        <end position="656"/>
    </location>
</feature>
<dbReference type="Pfam" id="PF24677">
    <property type="entry name" value="DUF7657"/>
    <property type="match status" value="1"/>
</dbReference>
<evidence type="ECO:0000259" key="4">
    <source>
        <dbReference type="Pfam" id="PF24677"/>
    </source>
</evidence>